<dbReference type="Proteomes" id="UP000228568">
    <property type="component" value="Unassembled WGS sequence"/>
</dbReference>
<dbReference type="SUPFAM" id="SSF89623">
    <property type="entry name" value="Ribose/Galactose isomerase RpiB/AlsB"/>
    <property type="match status" value="1"/>
</dbReference>
<dbReference type="GO" id="GO:0019316">
    <property type="term" value="P:D-allose catabolic process"/>
    <property type="evidence" value="ECO:0007669"/>
    <property type="project" value="TreeGrafter"/>
</dbReference>
<feature type="active site" description="Proton donor" evidence="2">
    <location>
        <position position="102"/>
    </location>
</feature>
<dbReference type="AlphaFoldDB" id="A0A2M7V9Y0"/>
<evidence type="ECO:0000256" key="2">
    <source>
        <dbReference type="PIRSR" id="PIRSR005384-1"/>
    </source>
</evidence>
<reference evidence="4" key="1">
    <citation type="submission" date="2017-09" db="EMBL/GenBank/DDBJ databases">
        <title>Depth-based differentiation of microbial function through sediment-hosted aquifers and enrichment of novel symbionts in the deep terrestrial subsurface.</title>
        <authorList>
            <person name="Probst A.J."/>
            <person name="Ladd B."/>
            <person name="Jarett J.K."/>
            <person name="Geller-Mcgrath D.E."/>
            <person name="Sieber C.M.K."/>
            <person name="Emerson J.B."/>
            <person name="Anantharaman K."/>
            <person name="Thomas B.C."/>
            <person name="Malmstrom R."/>
            <person name="Stieglmeier M."/>
            <person name="Klingl A."/>
            <person name="Woyke T."/>
            <person name="Ryan C.M."/>
            <person name="Banfield J.F."/>
        </authorList>
    </citation>
    <scope>NUCLEOTIDE SEQUENCE [LARGE SCALE GENOMIC DNA]</scope>
</reference>
<evidence type="ECO:0000313" key="3">
    <source>
        <dbReference type="EMBL" id="PIZ95571.1"/>
    </source>
</evidence>
<dbReference type="Pfam" id="PF02502">
    <property type="entry name" value="LacAB_rpiB"/>
    <property type="match status" value="1"/>
</dbReference>
<evidence type="ECO:0000256" key="1">
    <source>
        <dbReference type="ARBA" id="ARBA00008754"/>
    </source>
</evidence>
<dbReference type="PANTHER" id="PTHR30345">
    <property type="entry name" value="RIBOSE-5-PHOSPHATE ISOMERASE B"/>
    <property type="match status" value="1"/>
</dbReference>
<comment type="caution">
    <text evidence="3">The sequence shown here is derived from an EMBL/GenBank/DDBJ whole genome shotgun (WGS) entry which is preliminary data.</text>
</comment>
<dbReference type="PANTHER" id="PTHR30345:SF0">
    <property type="entry name" value="DNA DAMAGE-REPAIR_TOLERATION PROTEIN DRT102"/>
    <property type="match status" value="1"/>
</dbReference>
<dbReference type="GO" id="GO:0009052">
    <property type="term" value="P:pentose-phosphate shunt, non-oxidative branch"/>
    <property type="evidence" value="ECO:0007669"/>
    <property type="project" value="TreeGrafter"/>
</dbReference>
<dbReference type="Gene3D" id="3.40.1400.10">
    <property type="entry name" value="Sugar-phosphate isomerase, RpiB/LacA/LacB"/>
    <property type="match status" value="1"/>
</dbReference>
<keyword evidence="3" id="KW-0413">Isomerase</keyword>
<comment type="similarity">
    <text evidence="1">Belongs to the LacAB/RpiB family.</text>
</comment>
<gene>
    <name evidence="3" type="ORF">COX81_00700</name>
</gene>
<organism evidence="3 4">
    <name type="scientific">Candidatus Magasanikbacteria bacterium CG_4_10_14_0_2_um_filter_37_12</name>
    <dbReference type="NCBI Taxonomy" id="1974637"/>
    <lineage>
        <taxon>Bacteria</taxon>
        <taxon>Candidatus Magasanikiibacteriota</taxon>
    </lineage>
</organism>
<evidence type="ECO:0000313" key="4">
    <source>
        <dbReference type="Proteomes" id="UP000228568"/>
    </source>
</evidence>
<proteinExistence type="inferred from homology"/>
<dbReference type="InterPro" id="IPR003500">
    <property type="entry name" value="RpiB_LacA_LacB"/>
</dbReference>
<dbReference type="PIRSF" id="PIRSF005384">
    <property type="entry name" value="RpiB_LacA_B"/>
    <property type="match status" value="1"/>
</dbReference>
<dbReference type="GO" id="GO:0004751">
    <property type="term" value="F:ribose-5-phosphate isomerase activity"/>
    <property type="evidence" value="ECO:0007669"/>
    <property type="project" value="TreeGrafter"/>
</dbReference>
<protein>
    <submittedName>
        <fullName evidence="3">Ribose-5-phosphate isomerase</fullName>
    </submittedName>
</protein>
<dbReference type="InterPro" id="IPR036569">
    <property type="entry name" value="RpiB_LacA_LacB_sf"/>
</dbReference>
<dbReference type="EMBL" id="PFPK01000009">
    <property type="protein sequence ID" value="PIZ95571.1"/>
    <property type="molecule type" value="Genomic_DNA"/>
</dbReference>
<dbReference type="NCBIfam" id="TIGR00689">
    <property type="entry name" value="rpiB_lacA_lacB"/>
    <property type="match status" value="1"/>
</dbReference>
<sequence length="152" mass="16955">MYQGPLYIASDHAGYHLKKRLVRYIENELERDIEDMGPITHNPEDDFPDYVIPAAKKAVVKAGRAIMICGSGIGACITANKVNGMYAALGYNIDVAESSIKHNNANGLCLAGRSLSEDHAMAIVKRWLETDKDEFLGGKYERRNEKIKELEK</sequence>
<name>A0A2M7V9Y0_9BACT</name>
<feature type="active site" description="Proton acceptor" evidence="2">
    <location>
        <position position="69"/>
    </location>
</feature>
<accession>A0A2M7V9Y0</accession>